<name>A0A662YS41_ACIRT</name>
<evidence type="ECO:0000256" key="1">
    <source>
        <dbReference type="SAM" id="MobiDB-lite"/>
    </source>
</evidence>
<feature type="region of interest" description="Disordered" evidence="1">
    <location>
        <begin position="1"/>
        <end position="74"/>
    </location>
</feature>
<sequence length="74" mass="8152">MEQTAECFGAVSRRGGEGESMRAALEEMRKREKGRRGNSREARGETQDGRSAQQQHGGYIGREGKELGAEVRPS</sequence>
<keyword evidence="3" id="KW-1185">Reference proteome</keyword>
<evidence type="ECO:0000313" key="3">
    <source>
        <dbReference type="Proteomes" id="UP000289886"/>
    </source>
</evidence>
<reference evidence="2 3" key="1">
    <citation type="submission" date="2019-01" db="EMBL/GenBank/DDBJ databases">
        <title>Draft Genome and Complete Hox-Cluster Characterization of the Sterlet Sturgeon (Acipenser ruthenus).</title>
        <authorList>
            <person name="Wei Q."/>
        </authorList>
    </citation>
    <scope>NUCLEOTIDE SEQUENCE [LARGE SCALE GENOMIC DNA]</scope>
    <source>
        <strain evidence="2">WHYD16114868_AA</strain>
        <tissue evidence="2">Blood</tissue>
    </source>
</reference>
<feature type="compositionally biased region" description="Basic and acidic residues" evidence="1">
    <location>
        <begin position="14"/>
        <end position="30"/>
    </location>
</feature>
<comment type="caution">
    <text evidence="2">The sequence shown here is derived from an EMBL/GenBank/DDBJ whole genome shotgun (WGS) entry which is preliminary data.</text>
</comment>
<dbReference type="EMBL" id="SCEB01000568">
    <property type="protein sequence ID" value="RXM98753.1"/>
    <property type="molecule type" value="Genomic_DNA"/>
</dbReference>
<evidence type="ECO:0000313" key="2">
    <source>
        <dbReference type="EMBL" id="RXM98753.1"/>
    </source>
</evidence>
<feature type="compositionally biased region" description="Basic and acidic residues" evidence="1">
    <location>
        <begin position="62"/>
        <end position="74"/>
    </location>
</feature>
<feature type="compositionally biased region" description="Basic and acidic residues" evidence="1">
    <location>
        <begin position="38"/>
        <end position="48"/>
    </location>
</feature>
<proteinExistence type="predicted"/>
<gene>
    <name evidence="2" type="ORF">EOD39_12682</name>
</gene>
<accession>A0A662YS41</accession>
<dbReference type="Proteomes" id="UP000289886">
    <property type="component" value="Unassembled WGS sequence"/>
</dbReference>
<organism evidence="2 3">
    <name type="scientific">Acipenser ruthenus</name>
    <name type="common">Sterlet sturgeon</name>
    <dbReference type="NCBI Taxonomy" id="7906"/>
    <lineage>
        <taxon>Eukaryota</taxon>
        <taxon>Metazoa</taxon>
        <taxon>Chordata</taxon>
        <taxon>Craniata</taxon>
        <taxon>Vertebrata</taxon>
        <taxon>Euteleostomi</taxon>
        <taxon>Actinopterygii</taxon>
        <taxon>Chondrostei</taxon>
        <taxon>Acipenseriformes</taxon>
        <taxon>Acipenseridae</taxon>
        <taxon>Acipenser</taxon>
    </lineage>
</organism>
<dbReference type="AlphaFoldDB" id="A0A662YS41"/>
<protein>
    <submittedName>
        <fullName evidence="2">Uncharacterized protein</fullName>
    </submittedName>
</protein>